<keyword evidence="2" id="KW-1185">Reference proteome</keyword>
<reference evidence="1 2" key="1">
    <citation type="submission" date="2019-03" db="EMBL/GenBank/DDBJ databases">
        <title>Genomic Encyclopedia of Type Strains, Phase IV (KMG-IV): sequencing the most valuable type-strain genomes for metagenomic binning, comparative biology and taxonomic classification.</title>
        <authorList>
            <person name="Goeker M."/>
        </authorList>
    </citation>
    <scope>NUCLEOTIDE SEQUENCE [LARGE SCALE GENOMIC DNA]</scope>
    <source>
        <strain evidence="1 2">DSM 22362</strain>
    </source>
</reference>
<dbReference type="EMBL" id="SMBZ01000009">
    <property type="protein sequence ID" value="TCV18685.1"/>
    <property type="molecule type" value="Genomic_DNA"/>
</dbReference>
<evidence type="ECO:0000313" key="2">
    <source>
        <dbReference type="Proteomes" id="UP000295197"/>
    </source>
</evidence>
<organism evidence="1 2">
    <name type="scientific">Sphingobacterium alimentarium</name>
    <dbReference type="NCBI Taxonomy" id="797292"/>
    <lineage>
        <taxon>Bacteria</taxon>
        <taxon>Pseudomonadati</taxon>
        <taxon>Bacteroidota</taxon>
        <taxon>Sphingobacteriia</taxon>
        <taxon>Sphingobacteriales</taxon>
        <taxon>Sphingobacteriaceae</taxon>
        <taxon>Sphingobacterium</taxon>
    </lineage>
</organism>
<dbReference type="Proteomes" id="UP000295197">
    <property type="component" value="Unassembled WGS sequence"/>
</dbReference>
<accession>A0A4R3VUS5</accession>
<comment type="caution">
    <text evidence="1">The sequence shown here is derived from an EMBL/GenBank/DDBJ whole genome shotgun (WGS) entry which is preliminary data.</text>
</comment>
<gene>
    <name evidence="1" type="ORF">EDC17_100910</name>
</gene>
<protein>
    <submittedName>
        <fullName evidence="1">Uncharacterized protein</fullName>
    </submittedName>
</protein>
<proteinExistence type="predicted"/>
<evidence type="ECO:0000313" key="1">
    <source>
        <dbReference type="EMBL" id="TCV18685.1"/>
    </source>
</evidence>
<name>A0A4R3VUS5_9SPHI</name>
<sequence length="30" mass="3212">MSWEGEILVLVQLGALFPLESSEGLGSGYE</sequence>
<dbReference type="AlphaFoldDB" id="A0A4R3VUS5"/>